<dbReference type="Pfam" id="PF14416">
    <property type="entry name" value="PMR5N"/>
    <property type="match status" value="1"/>
</dbReference>
<evidence type="ECO:0000256" key="3">
    <source>
        <dbReference type="ARBA" id="ARBA00022679"/>
    </source>
</evidence>
<dbReference type="PANTHER" id="PTHR32285">
    <property type="entry name" value="PROTEIN TRICHOME BIREFRINGENCE-LIKE 9-RELATED"/>
    <property type="match status" value="1"/>
</dbReference>
<dbReference type="EMBL" id="PQIB02000014">
    <property type="protein sequence ID" value="RLM70243.1"/>
    <property type="molecule type" value="Genomic_DNA"/>
</dbReference>
<dbReference type="OrthoDB" id="585788at2759"/>
<evidence type="ECO:0000256" key="5">
    <source>
        <dbReference type="ARBA" id="ARBA00022968"/>
    </source>
</evidence>
<feature type="compositionally biased region" description="Basic and acidic residues" evidence="9">
    <location>
        <begin position="128"/>
        <end position="144"/>
    </location>
</feature>
<comment type="caution">
    <text evidence="13">The sequence shown here is derived from an EMBL/GenBank/DDBJ whole genome shotgun (WGS) entry which is preliminary data.</text>
</comment>
<dbReference type="AlphaFoldDB" id="A0A3L6Q413"/>
<keyword evidence="4 10" id="KW-0812">Transmembrane</keyword>
<accession>A0A3L6Q413</accession>
<dbReference type="InterPro" id="IPR029962">
    <property type="entry name" value="TBL"/>
</dbReference>
<evidence type="ECO:0000256" key="2">
    <source>
        <dbReference type="ARBA" id="ARBA00007727"/>
    </source>
</evidence>
<evidence type="ECO:0000256" key="8">
    <source>
        <dbReference type="ARBA" id="ARBA00023136"/>
    </source>
</evidence>
<evidence type="ECO:0000256" key="6">
    <source>
        <dbReference type="ARBA" id="ARBA00022989"/>
    </source>
</evidence>
<dbReference type="Proteomes" id="UP000275267">
    <property type="component" value="Unassembled WGS sequence"/>
</dbReference>
<evidence type="ECO:0000256" key="1">
    <source>
        <dbReference type="ARBA" id="ARBA00004323"/>
    </source>
</evidence>
<keyword evidence="6 10" id="KW-1133">Transmembrane helix</keyword>
<evidence type="ECO:0000259" key="11">
    <source>
        <dbReference type="Pfam" id="PF13839"/>
    </source>
</evidence>
<evidence type="ECO:0000259" key="12">
    <source>
        <dbReference type="Pfam" id="PF14416"/>
    </source>
</evidence>
<name>A0A3L6Q413_PANMI</name>
<dbReference type="GO" id="GO:1990538">
    <property type="term" value="F:xylan O-acetyltransferase activity"/>
    <property type="evidence" value="ECO:0007669"/>
    <property type="project" value="UniProtKB-ARBA"/>
</dbReference>
<comment type="similarity">
    <text evidence="2">Belongs to the PC-esterase family. TBL subfamily.</text>
</comment>
<dbReference type="GO" id="GO:0000139">
    <property type="term" value="C:Golgi membrane"/>
    <property type="evidence" value="ECO:0007669"/>
    <property type="project" value="UniProtKB-SubCell"/>
</dbReference>
<evidence type="ECO:0000256" key="10">
    <source>
        <dbReference type="SAM" id="Phobius"/>
    </source>
</evidence>
<evidence type="ECO:0000313" key="13">
    <source>
        <dbReference type="EMBL" id="RLM70243.1"/>
    </source>
</evidence>
<dbReference type="InterPro" id="IPR026057">
    <property type="entry name" value="TBL_C"/>
</dbReference>
<keyword evidence="3" id="KW-0808">Transferase</keyword>
<protein>
    <submittedName>
        <fullName evidence="13">Protein trichome birefringence-like 34</fullName>
    </submittedName>
</protein>
<dbReference type="Pfam" id="PF13839">
    <property type="entry name" value="PC-Esterase"/>
    <property type="match status" value="1"/>
</dbReference>
<keyword evidence="7" id="KW-0333">Golgi apparatus</keyword>
<feature type="domain" description="Trichome birefringence-like N-terminal" evidence="12">
    <location>
        <begin position="74"/>
        <end position="128"/>
    </location>
</feature>
<dbReference type="PANTHER" id="PTHR32285:SF197">
    <property type="entry name" value="XYLAN O-ACETYLTRANSFERASE 12"/>
    <property type="match status" value="1"/>
</dbReference>
<dbReference type="InterPro" id="IPR025846">
    <property type="entry name" value="TBL_N"/>
</dbReference>
<evidence type="ECO:0000256" key="4">
    <source>
        <dbReference type="ARBA" id="ARBA00022692"/>
    </source>
</evidence>
<keyword evidence="5" id="KW-0735">Signal-anchor</keyword>
<keyword evidence="8 10" id="KW-0472">Membrane</keyword>
<keyword evidence="14" id="KW-1185">Reference proteome</keyword>
<feature type="region of interest" description="Disordered" evidence="9">
    <location>
        <begin position="128"/>
        <end position="176"/>
    </location>
</feature>
<gene>
    <name evidence="13" type="ORF">C2845_PM17G00670</name>
</gene>
<evidence type="ECO:0000256" key="7">
    <source>
        <dbReference type="ARBA" id="ARBA00023034"/>
    </source>
</evidence>
<evidence type="ECO:0000256" key="9">
    <source>
        <dbReference type="SAM" id="MobiDB-lite"/>
    </source>
</evidence>
<proteinExistence type="inferred from homology"/>
<comment type="subcellular location">
    <subcellularLocation>
        <location evidence="1">Golgi apparatus membrane</location>
        <topology evidence="1">Single-pass type II membrane protein</topology>
    </subcellularLocation>
</comment>
<feature type="transmembrane region" description="Helical" evidence="10">
    <location>
        <begin position="12"/>
        <end position="31"/>
    </location>
</feature>
<sequence length="501" mass="57076">MTVLHALVGVRSIVSFLVAFFIVASSIVFLFDRGQEAQVQMVVEHGQEVQMKMEAGLQEPAIGGTTEAGDTSKEECDWSRGQWVYDNVSRPLYSGLKCTFIFPEVACDKYGRKDVMYQHWRWQPHGCDLPRDDGGGLSSRKKEEEDGSTSPPPSSPWHALPAAGSGGGVVGEMEEGGGVGRRRRLVSTLCRLRGATRGTFRRHQFDAVKLLEKLRNKRLVFVGDSVNRNQWVSLVCMVEASIPDDRLKTRVFNGSLISFKALEYNATIDFYWSPLLLESNSDNPIIHRVEYRIIRADRIEKHASVWRDADIIVFNSYLWWRKQSDDMRMKVMYGSFEDGDARLDEMEMMDGFEVALKKLTEWVGKNIDKNKTRIFFAGSSPTHFRASNWGGEDDSNKCLNETEPIYKVGYRSADYSLMAMAKSHFQTLLEPKGIHVQILNITELSDYRKDGHPTVFRKQYVPLTKEQIAKPASYADCTHWCLPGVPDVWNEFLYGYLIMDK</sequence>
<dbReference type="STRING" id="4540.A0A3L6Q413"/>
<organism evidence="13 14">
    <name type="scientific">Panicum miliaceum</name>
    <name type="common">Proso millet</name>
    <name type="synonym">Broomcorn millet</name>
    <dbReference type="NCBI Taxonomy" id="4540"/>
    <lineage>
        <taxon>Eukaryota</taxon>
        <taxon>Viridiplantae</taxon>
        <taxon>Streptophyta</taxon>
        <taxon>Embryophyta</taxon>
        <taxon>Tracheophyta</taxon>
        <taxon>Spermatophyta</taxon>
        <taxon>Magnoliopsida</taxon>
        <taxon>Liliopsida</taxon>
        <taxon>Poales</taxon>
        <taxon>Poaceae</taxon>
        <taxon>PACMAD clade</taxon>
        <taxon>Panicoideae</taxon>
        <taxon>Panicodae</taxon>
        <taxon>Paniceae</taxon>
        <taxon>Panicinae</taxon>
        <taxon>Panicum</taxon>
        <taxon>Panicum sect. Panicum</taxon>
    </lineage>
</organism>
<reference evidence="14" key="1">
    <citation type="journal article" date="2019" name="Nat. Commun.">
        <title>The genome of broomcorn millet.</title>
        <authorList>
            <person name="Zou C."/>
            <person name="Miki D."/>
            <person name="Li D."/>
            <person name="Tang Q."/>
            <person name="Xiao L."/>
            <person name="Rajput S."/>
            <person name="Deng P."/>
            <person name="Jia W."/>
            <person name="Huang R."/>
            <person name="Zhang M."/>
            <person name="Sun Y."/>
            <person name="Hu J."/>
            <person name="Fu X."/>
            <person name="Schnable P.S."/>
            <person name="Li F."/>
            <person name="Zhang H."/>
            <person name="Feng B."/>
            <person name="Zhu X."/>
            <person name="Liu R."/>
            <person name="Schnable J.C."/>
            <person name="Zhu J.-K."/>
            <person name="Zhang H."/>
        </authorList>
    </citation>
    <scope>NUCLEOTIDE SEQUENCE [LARGE SCALE GENOMIC DNA]</scope>
</reference>
<feature type="domain" description="Trichome birefringence-like C-terminal" evidence="11">
    <location>
        <begin position="204"/>
        <end position="494"/>
    </location>
</feature>
<evidence type="ECO:0000313" key="14">
    <source>
        <dbReference type="Proteomes" id="UP000275267"/>
    </source>
</evidence>